<organism evidence="2 3">
    <name type="scientific">Candidatus Faecousia excrementigallinarum</name>
    <dbReference type="NCBI Taxonomy" id="2840806"/>
    <lineage>
        <taxon>Bacteria</taxon>
        <taxon>Bacillati</taxon>
        <taxon>Bacillota</taxon>
        <taxon>Clostridia</taxon>
        <taxon>Eubacteriales</taxon>
        <taxon>Oscillospiraceae</taxon>
        <taxon>Faecousia</taxon>
    </lineage>
</organism>
<proteinExistence type="predicted"/>
<dbReference type="EMBL" id="DVFK01000086">
    <property type="protein sequence ID" value="HIQ68100.1"/>
    <property type="molecule type" value="Genomic_DNA"/>
</dbReference>
<dbReference type="Gene3D" id="3.30.559.10">
    <property type="entry name" value="Chloramphenicol acetyltransferase-like domain"/>
    <property type="match status" value="1"/>
</dbReference>
<accession>A0A9D0Z547</accession>
<gene>
    <name evidence="2" type="ORF">IAB74_06300</name>
</gene>
<keyword evidence="1" id="KW-0812">Transmembrane</keyword>
<feature type="transmembrane region" description="Helical" evidence="1">
    <location>
        <begin position="122"/>
        <end position="140"/>
    </location>
</feature>
<feature type="transmembrane region" description="Helical" evidence="1">
    <location>
        <begin position="67"/>
        <end position="85"/>
    </location>
</feature>
<evidence type="ECO:0000313" key="2">
    <source>
        <dbReference type="EMBL" id="HIQ68100.1"/>
    </source>
</evidence>
<feature type="transmembrane region" description="Helical" evidence="1">
    <location>
        <begin position="252"/>
        <end position="270"/>
    </location>
</feature>
<reference evidence="2" key="2">
    <citation type="journal article" date="2021" name="PeerJ">
        <title>Extensive microbial diversity within the chicken gut microbiome revealed by metagenomics and culture.</title>
        <authorList>
            <person name="Gilroy R."/>
            <person name="Ravi A."/>
            <person name="Getino M."/>
            <person name="Pursley I."/>
            <person name="Horton D.L."/>
            <person name="Alikhan N.F."/>
            <person name="Baker D."/>
            <person name="Gharbi K."/>
            <person name="Hall N."/>
            <person name="Watson M."/>
            <person name="Adriaenssens E.M."/>
            <person name="Foster-Nyarko E."/>
            <person name="Jarju S."/>
            <person name="Secka A."/>
            <person name="Antonio M."/>
            <person name="Oren A."/>
            <person name="Chaudhuri R.R."/>
            <person name="La Ragione R."/>
            <person name="Hildebrand F."/>
            <person name="Pallen M.J."/>
        </authorList>
    </citation>
    <scope>NUCLEOTIDE SEQUENCE</scope>
    <source>
        <strain evidence="2">13361</strain>
    </source>
</reference>
<feature type="transmembrane region" description="Helical" evidence="1">
    <location>
        <begin position="14"/>
        <end position="35"/>
    </location>
</feature>
<dbReference type="SUPFAM" id="SSF52777">
    <property type="entry name" value="CoA-dependent acyltransferases"/>
    <property type="match status" value="1"/>
</dbReference>
<evidence type="ECO:0000256" key="1">
    <source>
        <dbReference type="SAM" id="Phobius"/>
    </source>
</evidence>
<name>A0A9D0Z547_9FIRM</name>
<comment type="caution">
    <text evidence="2">The sequence shown here is derived from an EMBL/GenBank/DDBJ whole genome shotgun (WGS) entry which is preliminary data.</text>
</comment>
<evidence type="ECO:0008006" key="4">
    <source>
        <dbReference type="Google" id="ProtNLM"/>
    </source>
</evidence>
<dbReference type="AlphaFoldDB" id="A0A9D0Z547"/>
<feature type="transmembrane region" description="Helical" evidence="1">
    <location>
        <begin position="97"/>
        <end position="115"/>
    </location>
</feature>
<dbReference type="Proteomes" id="UP000886796">
    <property type="component" value="Unassembled WGS sequence"/>
</dbReference>
<sequence length="483" mass="55197">MDRKITLFVSNKNVLTWLSALCMIGSAVARILVVGTKGADAWSQIVLPVFACVLFALMVLEAGKEYFYKTAIPVWLIAIYFFFVFEAVDFQYMDTMITVLYAITLIFVAAMYTQITAEKTNLMWLLIPILLIPLGAVFYLHRSALLAMEYAGLFTGALSYDFLGNYKAMLPDTLMTLGLVLIIFAAKPHPVGQWYPTWGDRSDGRRIRTEPPLNQIVPYIMVNRNESDNKFETSFEITNVERYIRQKRREGMVSFGLIHVLLAAYCHSVAKYPKMNRFISGQKIFSHGTDLQFCMTVKKDMTTDSPETVIKVHLTPMDTAEDVYRKINEQVEIVKNTPLDSTLDNTAAAFALVPGVFLKFTVWVLKTLDYFGLIPRFLLEVSPFHGSVFFTSMGSLGIPPIYHHLYDFGNIPVFTSFGCKRRALEVQEDGSIVQRKYLDCKFTLDERIVDGFYYAAFFKYYKRLMLHPEVLDTPPEQVLRDID</sequence>
<evidence type="ECO:0000313" key="3">
    <source>
        <dbReference type="Proteomes" id="UP000886796"/>
    </source>
</evidence>
<protein>
    <recommendedName>
        <fullName evidence="4">2-oxoacid dehydrogenase acyltransferase catalytic domain-containing protein</fullName>
    </recommendedName>
</protein>
<feature type="transmembrane region" description="Helical" evidence="1">
    <location>
        <begin position="41"/>
        <end position="60"/>
    </location>
</feature>
<dbReference type="InterPro" id="IPR023213">
    <property type="entry name" value="CAT-like_dom_sf"/>
</dbReference>
<reference evidence="2" key="1">
    <citation type="submission" date="2020-10" db="EMBL/GenBank/DDBJ databases">
        <authorList>
            <person name="Gilroy R."/>
        </authorList>
    </citation>
    <scope>NUCLEOTIDE SEQUENCE</scope>
    <source>
        <strain evidence="2">13361</strain>
    </source>
</reference>
<keyword evidence="1" id="KW-1133">Transmembrane helix</keyword>
<keyword evidence="1" id="KW-0472">Membrane</keyword>